<reference evidence="3" key="1">
    <citation type="submission" date="2019-03" db="EMBL/GenBank/DDBJ databases">
        <title>WGS assembly of Setaria viridis.</title>
        <authorList>
            <person name="Huang P."/>
            <person name="Jenkins J."/>
            <person name="Grimwood J."/>
            <person name="Barry K."/>
            <person name="Healey A."/>
            <person name="Mamidi S."/>
            <person name="Sreedasyam A."/>
            <person name="Shu S."/>
            <person name="Feldman M."/>
            <person name="Wu J."/>
            <person name="Yu Y."/>
            <person name="Chen C."/>
            <person name="Johnson J."/>
            <person name="Rokhsar D."/>
            <person name="Baxter I."/>
            <person name="Schmutz J."/>
            <person name="Brutnell T."/>
            <person name="Kellogg E."/>
        </authorList>
    </citation>
    <scope>NUCLEOTIDE SEQUENCE [LARGE SCALE GENOMIC DNA]</scope>
</reference>
<protein>
    <recommendedName>
        <fullName evidence="2">FHA domain-containing protein</fullName>
    </recommendedName>
</protein>
<dbReference type="GO" id="GO:0044545">
    <property type="term" value="C:NSL complex"/>
    <property type="evidence" value="ECO:0007669"/>
    <property type="project" value="TreeGrafter"/>
</dbReference>
<dbReference type="PANTHER" id="PTHR13233">
    <property type="entry name" value="MICROSPHERULE PROTEIN 1"/>
    <property type="match status" value="1"/>
</dbReference>
<dbReference type="InterPro" id="IPR000253">
    <property type="entry name" value="FHA_dom"/>
</dbReference>
<dbReference type="Proteomes" id="UP000298652">
    <property type="component" value="Chromosome 2"/>
</dbReference>
<dbReference type="PANTHER" id="PTHR13233:SF20">
    <property type="entry name" value="OS07G0190900 PROTEIN"/>
    <property type="match status" value="1"/>
</dbReference>
<name>A0A4U6VMH6_SETVI</name>
<dbReference type="GO" id="GO:0045944">
    <property type="term" value="P:positive regulation of transcription by RNA polymerase II"/>
    <property type="evidence" value="ECO:0007669"/>
    <property type="project" value="TreeGrafter"/>
</dbReference>
<dbReference type="GO" id="GO:0031011">
    <property type="term" value="C:Ino80 complex"/>
    <property type="evidence" value="ECO:0007669"/>
    <property type="project" value="InterPro"/>
</dbReference>
<dbReference type="Pfam" id="PF13325">
    <property type="entry name" value="MCRS_N"/>
    <property type="match status" value="1"/>
</dbReference>
<dbReference type="GO" id="GO:0002151">
    <property type="term" value="F:G-quadruplex RNA binding"/>
    <property type="evidence" value="ECO:0007669"/>
    <property type="project" value="InterPro"/>
</dbReference>
<organism evidence="3 4">
    <name type="scientific">Setaria viridis</name>
    <name type="common">Green bristlegrass</name>
    <name type="synonym">Setaria italica subsp. viridis</name>
    <dbReference type="NCBI Taxonomy" id="4556"/>
    <lineage>
        <taxon>Eukaryota</taxon>
        <taxon>Viridiplantae</taxon>
        <taxon>Streptophyta</taxon>
        <taxon>Embryophyta</taxon>
        <taxon>Tracheophyta</taxon>
        <taxon>Spermatophyta</taxon>
        <taxon>Magnoliopsida</taxon>
        <taxon>Liliopsida</taxon>
        <taxon>Poales</taxon>
        <taxon>Poaceae</taxon>
        <taxon>PACMAD clade</taxon>
        <taxon>Panicoideae</taxon>
        <taxon>Panicodae</taxon>
        <taxon>Paniceae</taxon>
        <taxon>Cenchrinae</taxon>
        <taxon>Setaria</taxon>
    </lineage>
</organism>
<dbReference type="CDD" id="cd22687">
    <property type="entry name" value="FHA_MCRS1"/>
    <property type="match status" value="1"/>
</dbReference>
<dbReference type="InterPro" id="IPR008984">
    <property type="entry name" value="SMAD_FHA_dom_sf"/>
</dbReference>
<dbReference type="FunFam" id="2.60.200.20:FF:000037">
    <property type="entry name" value="FHA domain containing protein"/>
    <property type="match status" value="1"/>
</dbReference>
<evidence type="ECO:0000259" key="2">
    <source>
        <dbReference type="PROSITE" id="PS50006"/>
    </source>
</evidence>
<evidence type="ECO:0000313" key="3">
    <source>
        <dbReference type="EMBL" id="TKW30931.1"/>
    </source>
</evidence>
<dbReference type="GO" id="GO:0071339">
    <property type="term" value="C:MLL1 complex"/>
    <property type="evidence" value="ECO:0007669"/>
    <property type="project" value="InterPro"/>
</dbReference>
<dbReference type="Gramene" id="TKW30931">
    <property type="protein sequence ID" value="TKW30931"/>
    <property type="gene ID" value="SEVIR_2G071100v2"/>
</dbReference>
<dbReference type="AlphaFoldDB" id="A0A4U6VMH6"/>
<feature type="domain" description="FHA" evidence="2">
    <location>
        <begin position="715"/>
        <end position="771"/>
    </location>
</feature>
<dbReference type="Gene3D" id="2.60.200.20">
    <property type="match status" value="1"/>
</dbReference>
<gene>
    <name evidence="3" type="ORF">SEVIR_2G071100v2</name>
</gene>
<dbReference type="Pfam" id="PF00498">
    <property type="entry name" value="FHA"/>
    <property type="match status" value="1"/>
</dbReference>
<accession>A0A4U6VMH6</accession>
<sequence>MGAGPDAAGWTAEDDVLLKNAVEAGASLESLAKGAVCFSHKFTLQELQDRWYSLLYDSETSAQASARMAKYEMDLSVSDPAKAMKLFHSKAKCFSLCKRKIDSVKNKYYAMRKRVCHEPCLPADFGHVIAPCSCNPTDGGGCACGGHHLVHTVDPSAAVGSDYGFTGGSYSERKHVHYNGKGQYSFHTEQSDGSMVLDESLHGHSDADQLYGYDDTQKNSQTSGSNIISSDNRSDLSDQFDNGAKGSKALPGIDQDQDGKKHGQFSGNSTGGLPKPGSIKEISPKWRSQEPSVLTWSMVLGVNSPDLLTDMGVLEPKTLMLCDVKKMKTNVSDALASQSQANLDSLIPDSGSGSAVASEGGFMHSHLKGFSQKEDLEVLSGGLFSDSAVDTNQKDSGLHTFDATKYANHIDPVQRKQSVADVSEADTIPASSGMLYPEHNAKCVLNTEDSEIPFSDHIFIPCQSSLEPTSSMDQDSQHGTCLVLAKLINMENAQPSSPSPLVNLESGILEKNTMVSLNEGCIMGNEPRGLHGDFGGNNANMCVSALHSVDGDEEAAYGFVKHEYCDNLHNVTLNKSIQGPGQMNGEFLSDKPKIGCETAIKSCQLSDAFPDTEFDNPIGTISTLSQAEGSDSESSVPNYFDLEALILDQDLIPWDQESDFIQPEVSRFQYPESRKDLIRLEKGACSHINRSIMSKGAFAILYGQHLKCYIRDPEVTLGRQTGEVHVDIDLGKEGKANKISRRQAVIKMDDGGSFCIKNIGKCSIFVNSKEVPFNKRISLISDSLLEIRNMKFIFHVNHDAVKQHIARTRRGRSRGEITAFDWNQNP</sequence>
<keyword evidence="4" id="KW-1185">Reference proteome</keyword>
<dbReference type="OMA" id="FIFHINQ"/>
<dbReference type="PROSITE" id="PS50006">
    <property type="entry name" value="FHA_DOMAIN"/>
    <property type="match status" value="1"/>
</dbReference>
<evidence type="ECO:0000313" key="4">
    <source>
        <dbReference type="Proteomes" id="UP000298652"/>
    </source>
</evidence>
<dbReference type="InterPro" id="IPR025999">
    <property type="entry name" value="MCRS_N"/>
</dbReference>
<dbReference type="EMBL" id="CM016553">
    <property type="protein sequence ID" value="TKW30931.1"/>
    <property type="molecule type" value="Genomic_DNA"/>
</dbReference>
<proteinExistence type="predicted"/>
<evidence type="ECO:0000256" key="1">
    <source>
        <dbReference type="SAM" id="MobiDB-lite"/>
    </source>
</evidence>
<dbReference type="InterPro" id="IPR037912">
    <property type="entry name" value="MCRS1"/>
</dbReference>
<feature type="region of interest" description="Disordered" evidence="1">
    <location>
        <begin position="206"/>
        <end position="278"/>
    </location>
</feature>
<feature type="compositionally biased region" description="Polar residues" evidence="1">
    <location>
        <begin position="218"/>
        <end position="231"/>
    </location>
</feature>
<dbReference type="SUPFAM" id="SSF49879">
    <property type="entry name" value="SMAD/FHA domain"/>
    <property type="match status" value="1"/>
</dbReference>
<dbReference type="SMART" id="SM00240">
    <property type="entry name" value="FHA"/>
    <property type="match status" value="1"/>
</dbReference>